<evidence type="ECO:0000256" key="3">
    <source>
        <dbReference type="ARBA" id="ARBA00022741"/>
    </source>
</evidence>
<keyword evidence="6" id="KW-1185">Reference proteome</keyword>
<evidence type="ECO:0000256" key="2">
    <source>
        <dbReference type="ARBA" id="ARBA00022737"/>
    </source>
</evidence>
<dbReference type="Gene3D" id="3.40.50.300">
    <property type="entry name" value="P-loop containing nucleotide triphosphate hydrolases"/>
    <property type="match status" value="1"/>
</dbReference>
<dbReference type="PANTHER" id="PTHR24223:SF443">
    <property type="entry name" value="MULTIDRUG-RESISTANCE LIKE PROTEIN 1, ISOFORM I"/>
    <property type="match status" value="1"/>
</dbReference>
<gene>
    <name evidence="5" type="primary">MLT1</name>
    <name evidence="5" type="ORF">AAF712_005728</name>
</gene>
<proteinExistence type="predicted"/>
<evidence type="ECO:0000313" key="5">
    <source>
        <dbReference type="EMBL" id="KAL0067158.1"/>
    </source>
</evidence>
<dbReference type="PANTHER" id="PTHR24223">
    <property type="entry name" value="ATP-BINDING CASSETTE SUB-FAMILY C"/>
    <property type="match status" value="1"/>
</dbReference>
<reference evidence="5 6" key="1">
    <citation type="submission" date="2024-05" db="EMBL/GenBank/DDBJ databases">
        <title>A draft genome resource for the thread blight pathogen Marasmius tenuissimus strain MS-2.</title>
        <authorList>
            <person name="Yulfo-Soto G.E."/>
            <person name="Baruah I.K."/>
            <person name="Amoako-Attah I."/>
            <person name="Bukari Y."/>
            <person name="Meinhardt L.W."/>
            <person name="Bailey B.A."/>
            <person name="Cohen S.P."/>
        </authorList>
    </citation>
    <scope>NUCLEOTIDE SEQUENCE [LARGE SCALE GENOMIC DNA]</scope>
    <source>
        <strain evidence="5 6">MS-2</strain>
    </source>
</reference>
<organism evidence="5 6">
    <name type="scientific">Marasmius tenuissimus</name>
    <dbReference type="NCBI Taxonomy" id="585030"/>
    <lineage>
        <taxon>Eukaryota</taxon>
        <taxon>Fungi</taxon>
        <taxon>Dikarya</taxon>
        <taxon>Basidiomycota</taxon>
        <taxon>Agaricomycotina</taxon>
        <taxon>Agaricomycetes</taxon>
        <taxon>Agaricomycetidae</taxon>
        <taxon>Agaricales</taxon>
        <taxon>Marasmiineae</taxon>
        <taxon>Marasmiaceae</taxon>
        <taxon>Marasmius</taxon>
    </lineage>
</organism>
<dbReference type="SUPFAM" id="SSF52540">
    <property type="entry name" value="P-loop containing nucleoside triphosphate hydrolases"/>
    <property type="match status" value="1"/>
</dbReference>
<sequence length="93" mass="10046">MTQAKILILDEATSAVDLETDNAIQSIIRSLKNVTVITIAHRLNTVVDYDRILVMDAGKIAELDTPQALLENKNSIFYSLASEAGLTGSSSPQ</sequence>
<keyword evidence="2" id="KW-0677">Repeat</keyword>
<dbReference type="InterPro" id="IPR050173">
    <property type="entry name" value="ABC_transporter_C-like"/>
</dbReference>
<evidence type="ECO:0000256" key="1">
    <source>
        <dbReference type="ARBA" id="ARBA00004127"/>
    </source>
</evidence>
<comment type="caution">
    <text evidence="5">The sequence shown here is derived from an EMBL/GenBank/DDBJ whole genome shotgun (WGS) entry which is preliminary data.</text>
</comment>
<protein>
    <submittedName>
        <fullName evidence="5">Multiple drug resistance-associated protein-like transporter 1</fullName>
    </submittedName>
</protein>
<keyword evidence="3" id="KW-0547">Nucleotide-binding</keyword>
<dbReference type="Proteomes" id="UP001437256">
    <property type="component" value="Unassembled WGS sequence"/>
</dbReference>
<evidence type="ECO:0000313" key="6">
    <source>
        <dbReference type="Proteomes" id="UP001437256"/>
    </source>
</evidence>
<keyword evidence="4" id="KW-0067">ATP-binding</keyword>
<dbReference type="InterPro" id="IPR027417">
    <property type="entry name" value="P-loop_NTPase"/>
</dbReference>
<name>A0ABR3A297_9AGAR</name>
<evidence type="ECO:0000256" key="4">
    <source>
        <dbReference type="ARBA" id="ARBA00022840"/>
    </source>
</evidence>
<dbReference type="EMBL" id="JBBXMP010000028">
    <property type="protein sequence ID" value="KAL0067158.1"/>
    <property type="molecule type" value="Genomic_DNA"/>
</dbReference>
<comment type="subcellular location">
    <subcellularLocation>
        <location evidence="1">Endomembrane system</location>
        <topology evidence="1">Multi-pass membrane protein</topology>
    </subcellularLocation>
</comment>
<accession>A0ABR3A297</accession>